<feature type="disulfide bond" evidence="19">
    <location>
        <begin position="617"/>
        <end position="626"/>
    </location>
</feature>
<dbReference type="SMART" id="SM00360">
    <property type="entry name" value="RRM"/>
    <property type="match status" value="1"/>
</dbReference>
<dbReference type="FunFam" id="3.30.70.330:FF:000538">
    <property type="entry name" value="Nuclear cap-binding protein subunit 2"/>
    <property type="match status" value="1"/>
</dbReference>
<evidence type="ECO:0000256" key="18">
    <source>
        <dbReference type="PIRSR" id="PIRSR601577-2"/>
    </source>
</evidence>
<evidence type="ECO:0000256" key="15">
    <source>
        <dbReference type="ARBA" id="ARBA00032288"/>
    </source>
</evidence>
<keyword evidence="23" id="KW-0732">Signal</keyword>
<dbReference type="GO" id="GO:0051028">
    <property type="term" value="P:mRNA transport"/>
    <property type="evidence" value="ECO:0007669"/>
    <property type="project" value="UniProtKB-KW"/>
</dbReference>
<dbReference type="Pfam" id="PF01457">
    <property type="entry name" value="Peptidase_M8"/>
    <property type="match status" value="1"/>
</dbReference>
<dbReference type="SUPFAM" id="SSF54928">
    <property type="entry name" value="RNA-binding domain, RBD"/>
    <property type="match status" value="1"/>
</dbReference>
<evidence type="ECO:0000256" key="11">
    <source>
        <dbReference type="ARBA" id="ARBA00022884"/>
    </source>
</evidence>
<dbReference type="OrthoDB" id="527990at2759"/>
<dbReference type="Pfam" id="PF00076">
    <property type="entry name" value="RRM_1"/>
    <property type="match status" value="1"/>
</dbReference>
<keyword evidence="14" id="KW-0539">Nucleus</keyword>
<feature type="active site" evidence="17">
    <location>
        <position position="231"/>
    </location>
</feature>
<keyword evidence="12 18" id="KW-0482">Metalloprotease</keyword>
<dbReference type="PROSITE" id="PS50102">
    <property type="entry name" value="RRM"/>
    <property type="match status" value="1"/>
</dbReference>
<feature type="signal peptide" evidence="23">
    <location>
        <begin position="1"/>
        <end position="20"/>
    </location>
</feature>
<keyword evidence="27" id="KW-1185">Reference proteome</keyword>
<evidence type="ECO:0000256" key="21">
    <source>
        <dbReference type="SAM" id="MobiDB-lite"/>
    </source>
</evidence>
<dbReference type="SUPFAM" id="SSF55486">
    <property type="entry name" value="Metalloproteases ('zincins'), catalytic domain"/>
    <property type="match status" value="1"/>
</dbReference>
<comment type="caution">
    <text evidence="19">Lacks conserved residue(s) required for the propagation of feature annotation.</text>
</comment>
<reference evidence="26 27" key="1">
    <citation type="journal article" date="2014" name="Genome Biol. Evol.">
        <title>The secreted proteins of Achlya hypogyna and Thraustotheca clavata identify the ancestral oomycete secretome and reveal gene acquisitions by horizontal gene transfer.</title>
        <authorList>
            <person name="Misner I."/>
            <person name="Blouin N."/>
            <person name="Leonard G."/>
            <person name="Richards T.A."/>
            <person name="Lane C.E."/>
        </authorList>
    </citation>
    <scope>NUCLEOTIDE SEQUENCE [LARGE SCALE GENOMIC DNA]</scope>
    <source>
        <strain evidence="26 27">ATCC 48635</strain>
    </source>
</reference>
<feature type="binding site" evidence="18">
    <location>
        <position position="230"/>
    </location>
    <ligand>
        <name>Zn(2+)</name>
        <dbReference type="ChEBI" id="CHEBI:29105"/>
        <note>catalytic</note>
    </ligand>
</feature>
<feature type="compositionally biased region" description="Basic and acidic residues" evidence="21">
    <location>
        <begin position="1472"/>
        <end position="1484"/>
    </location>
</feature>
<dbReference type="PANTHER" id="PTHR10942:SF0">
    <property type="entry name" value="LEISHMANOLYSIN-LIKE PEPTIDASE"/>
    <property type="match status" value="1"/>
</dbReference>
<comment type="subcellular location">
    <subcellularLocation>
        <location evidence="1">Nucleus</location>
    </subcellularLocation>
</comment>
<name>A0A1V9Z9M9_ACHHY</name>
<keyword evidence="10 18" id="KW-0862">Zinc</keyword>
<dbReference type="GO" id="GO:0005634">
    <property type="term" value="C:nucleus"/>
    <property type="evidence" value="ECO:0007669"/>
    <property type="project" value="UniProtKB-SubCell"/>
</dbReference>
<keyword evidence="19" id="KW-1015">Disulfide bond</keyword>
<keyword evidence="7 18" id="KW-0479">Metal-binding</keyword>
<accession>A0A1V9Z9M9</accession>
<gene>
    <name evidence="26" type="ORF">ACHHYP_00963</name>
</gene>
<dbReference type="GO" id="GO:0006508">
    <property type="term" value="P:proteolysis"/>
    <property type="evidence" value="ECO:0007669"/>
    <property type="project" value="UniProtKB-KW"/>
</dbReference>
<proteinExistence type="inferred from homology"/>
<dbReference type="EMBL" id="JNBR01000354">
    <property type="protein sequence ID" value="OQR94716.1"/>
    <property type="molecule type" value="Genomic_DNA"/>
</dbReference>
<feature type="binding site" evidence="18">
    <location>
        <position position="313"/>
    </location>
    <ligand>
        <name>Zn(2+)</name>
        <dbReference type="ChEBI" id="CHEBI:29105"/>
        <note>catalytic</note>
    </ligand>
</feature>
<keyword evidence="11 20" id="KW-0694">RNA-binding</keyword>
<evidence type="ECO:0000256" key="4">
    <source>
        <dbReference type="ARBA" id="ARBA00022448"/>
    </source>
</evidence>
<dbReference type="STRING" id="1202772.A0A1V9Z9M9"/>
<dbReference type="Gene3D" id="3.90.132.10">
    <property type="entry name" value="Leishmanolysin , domain 2"/>
    <property type="match status" value="1"/>
</dbReference>
<keyword evidence="8" id="KW-0378">Hydrolase</keyword>
<evidence type="ECO:0000256" key="20">
    <source>
        <dbReference type="PROSITE-ProRule" id="PRU00176"/>
    </source>
</evidence>
<dbReference type="GO" id="GO:0006401">
    <property type="term" value="P:RNA catabolic process"/>
    <property type="evidence" value="ECO:0007669"/>
    <property type="project" value="UniProtKB-ARBA"/>
</dbReference>
<dbReference type="Gene3D" id="3.30.70.330">
    <property type="match status" value="1"/>
</dbReference>
<feature type="domain" description="EGF-like" evidence="24">
    <location>
        <begin position="1039"/>
        <end position="1076"/>
    </location>
</feature>
<organism evidence="26 27">
    <name type="scientific">Achlya hypogyna</name>
    <name type="common">Oomycete</name>
    <name type="synonym">Protoachlya hypogyna</name>
    <dbReference type="NCBI Taxonomy" id="1202772"/>
    <lineage>
        <taxon>Eukaryota</taxon>
        <taxon>Sar</taxon>
        <taxon>Stramenopiles</taxon>
        <taxon>Oomycota</taxon>
        <taxon>Saprolegniomycetes</taxon>
        <taxon>Saprolegniales</taxon>
        <taxon>Achlyaceae</taxon>
        <taxon>Achlya</taxon>
    </lineage>
</organism>
<comment type="caution">
    <text evidence="26">The sequence shown here is derived from an EMBL/GenBank/DDBJ whole genome shotgun (WGS) entry which is preliminary data.</text>
</comment>
<evidence type="ECO:0000256" key="14">
    <source>
        <dbReference type="ARBA" id="ARBA00023242"/>
    </source>
</evidence>
<evidence type="ECO:0000256" key="5">
    <source>
        <dbReference type="ARBA" id="ARBA00022664"/>
    </source>
</evidence>
<dbReference type="PANTHER" id="PTHR10942">
    <property type="entry name" value="LEISHMANOLYSIN-LIKE PEPTIDASE"/>
    <property type="match status" value="1"/>
</dbReference>
<feature type="disulfide bond" evidence="19">
    <location>
        <begin position="823"/>
        <end position="832"/>
    </location>
</feature>
<feature type="domain" description="EGF-like" evidence="24">
    <location>
        <begin position="548"/>
        <end position="585"/>
    </location>
</feature>
<dbReference type="InterPro" id="IPR000742">
    <property type="entry name" value="EGF"/>
</dbReference>
<evidence type="ECO:0000259" key="24">
    <source>
        <dbReference type="PROSITE" id="PS50026"/>
    </source>
</evidence>
<evidence type="ECO:0000256" key="1">
    <source>
        <dbReference type="ARBA" id="ARBA00004123"/>
    </source>
</evidence>
<dbReference type="Pfam" id="PF00008">
    <property type="entry name" value="EGF"/>
    <property type="match status" value="1"/>
</dbReference>
<feature type="domain" description="EGF-like" evidence="24">
    <location>
        <begin position="798"/>
        <end position="833"/>
    </location>
</feature>
<evidence type="ECO:0000256" key="8">
    <source>
        <dbReference type="ARBA" id="ARBA00022801"/>
    </source>
</evidence>
<feature type="domain" description="RRM" evidence="25">
    <location>
        <begin position="1542"/>
        <end position="1620"/>
    </location>
</feature>
<dbReference type="InterPro" id="IPR034148">
    <property type="entry name" value="NCBP2_RRM"/>
</dbReference>
<keyword evidence="9" id="KW-0509">mRNA transport</keyword>
<feature type="chain" id="PRO_5013116927" description="Nuclear cap-binding protein subunit 2" evidence="23">
    <location>
        <begin position="21"/>
        <end position="1737"/>
    </location>
</feature>
<dbReference type="CDD" id="cd00054">
    <property type="entry name" value="EGF_CA"/>
    <property type="match status" value="1"/>
</dbReference>
<dbReference type="GO" id="GO:0005737">
    <property type="term" value="C:cytoplasm"/>
    <property type="evidence" value="ECO:0007669"/>
    <property type="project" value="TreeGrafter"/>
</dbReference>
<dbReference type="InterPro" id="IPR000504">
    <property type="entry name" value="RRM_dom"/>
</dbReference>
<keyword evidence="4" id="KW-0813">Transport</keyword>
<evidence type="ECO:0000313" key="26">
    <source>
        <dbReference type="EMBL" id="OQR94716.1"/>
    </source>
</evidence>
<dbReference type="PRINTS" id="PR00011">
    <property type="entry name" value="EGFLAMININ"/>
</dbReference>
<feature type="region of interest" description="Disordered" evidence="21">
    <location>
        <begin position="1624"/>
        <end position="1737"/>
    </location>
</feature>
<comment type="similarity">
    <text evidence="2">Belongs to the peptidase M8 family.</text>
</comment>
<keyword evidence="13" id="KW-0508">mRNA splicing</keyword>
<feature type="domain" description="EGF-like" evidence="24">
    <location>
        <begin position="1210"/>
        <end position="1252"/>
    </location>
</feature>
<evidence type="ECO:0000313" key="27">
    <source>
        <dbReference type="Proteomes" id="UP000243579"/>
    </source>
</evidence>
<feature type="compositionally biased region" description="Basic and acidic residues" evidence="21">
    <location>
        <begin position="1636"/>
        <end position="1648"/>
    </location>
</feature>
<feature type="transmembrane region" description="Helical" evidence="22">
    <location>
        <begin position="1414"/>
        <end position="1438"/>
    </location>
</feature>
<evidence type="ECO:0000256" key="9">
    <source>
        <dbReference type="ARBA" id="ARBA00022816"/>
    </source>
</evidence>
<evidence type="ECO:0000256" key="2">
    <source>
        <dbReference type="ARBA" id="ARBA00005860"/>
    </source>
</evidence>
<feature type="binding site" evidence="18">
    <location>
        <position position="234"/>
    </location>
    <ligand>
        <name>Zn(2+)</name>
        <dbReference type="ChEBI" id="CHEBI:29105"/>
        <note>catalytic</note>
    </ligand>
</feature>
<dbReference type="Proteomes" id="UP000243579">
    <property type="component" value="Unassembled WGS sequence"/>
</dbReference>
<dbReference type="GO" id="GO:0003723">
    <property type="term" value="F:RNA binding"/>
    <property type="evidence" value="ECO:0007669"/>
    <property type="project" value="UniProtKB-UniRule"/>
</dbReference>
<dbReference type="InterPro" id="IPR012677">
    <property type="entry name" value="Nucleotide-bd_a/b_plait_sf"/>
</dbReference>
<dbReference type="CDD" id="cd00055">
    <property type="entry name" value="EGF_Lam"/>
    <property type="match status" value="1"/>
</dbReference>
<dbReference type="Pfam" id="PF25024">
    <property type="entry name" value="EGF_TEN"/>
    <property type="match status" value="1"/>
</dbReference>
<evidence type="ECO:0000256" key="22">
    <source>
        <dbReference type="SAM" id="Phobius"/>
    </source>
</evidence>
<evidence type="ECO:0000256" key="12">
    <source>
        <dbReference type="ARBA" id="ARBA00023049"/>
    </source>
</evidence>
<evidence type="ECO:0000256" key="16">
    <source>
        <dbReference type="ARBA" id="ARBA00032996"/>
    </source>
</evidence>
<dbReference type="GO" id="GO:0007155">
    <property type="term" value="P:cell adhesion"/>
    <property type="evidence" value="ECO:0007669"/>
    <property type="project" value="InterPro"/>
</dbReference>
<evidence type="ECO:0000256" key="10">
    <source>
        <dbReference type="ARBA" id="ARBA00022833"/>
    </source>
</evidence>
<dbReference type="InterPro" id="IPR001577">
    <property type="entry name" value="Peptidase_M8"/>
</dbReference>
<dbReference type="GO" id="GO:0008380">
    <property type="term" value="P:RNA splicing"/>
    <property type="evidence" value="ECO:0007669"/>
    <property type="project" value="UniProtKB-KW"/>
</dbReference>
<feature type="region of interest" description="Disordered" evidence="21">
    <location>
        <begin position="1456"/>
        <end position="1484"/>
    </location>
</feature>
<evidence type="ECO:0000256" key="23">
    <source>
        <dbReference type="SAM" id="SignalP"/>
    </source>
</evidence>
<evidence type="ECO:0000256" key="13">
    <source>
        <dbReference type="ARBA" id="ARBA00023187"/>
    </source>
</evidence>
<evidence type="ECO:0000256" key="7">
    <source>
        <dbReference type="ARBA" id="ARBA00022723"/>
    </source>
</evidence>
<dbReference type="PROSITE" id="PS01186">
    <property type="entry name" value="EGF_2"/>
    <property type="match status" value="3"/>
</dbReference>
<dbReference type="GO" id="GO:0046872">
    <property type="term" value="F:metal ion binding"/>
    <property type="evidence" value="ECO:0007669"/>
    <property type="project" value="UniProtKB-KW"/>
</dbReference>
<protein>
    <recommendedName>
        <fullName evidence="3">Nuclear cap-binding protein subunit 2</fullName>
    </recommendedName>
    <alternativeName>
        <fullName evidence="16">20 kDa nuclear cap-binding protein</fullName>
    </alternativeName>
    <alternativeName>
        <fullName evidence="15">NCBP 20 kDa subunit</fullName>
    </alternativeName>
</protein>
<dbReference type="Gene3D" id="3.10.170.20">
    <property type="match status" value="1"/>
</dbReference>
<feature type="compositionally biased region" description="Basic and acidic residues" evidence="21">
    <location>
        <begin position="1673"/>
        <end position="1688"/>
    </location>
</feature>
<keyword evidence="22" id="KW-1133">Transmembrane helix</keyword>
<evidence type="ECO:0000259" key="25">
    <source>
        <dbReference type="PROSITE" id="PS50102"/>
    </source>
</evidence>
<feature type="domain" description="EGF-like" evidence="24">
    <location>
        <begin position="594"/>
        <end position="627"/>
    </location>
</feature>
<keyword evidence="22" id="KW-0812">Transmembrane</keyword>
<keyword evidence="22" id="KW-0472">Membrane</keyword>
<dbReference type="SMART" id="SM00181">
    <property type="entry name" value="EGF"/>
    <property type="match status" value="8"/>
</dbReference>
<keyword evidence="5" id="KW-0507">mRNA processing</keyword>
<dbReference type="GO" id="GO:0004222">
    <property type="term" value="F:metalloendopeptidase activity"/>
    <property type="evidence" value="ECO:0007669"/>
    <property type="project" value="InterPro"/>
</dbReference>
<dbReference type="InterPro" id="IPR002049">
    <property type="entry name" value="LE_dom"/>
</dbReference>
<dbReference type="CDD" id="cd12240">
    <property type="entry name" value="RRM_NCBP2"/>
    <property type="match status" value="1"/>
</dbReference>
<dbReference type="GO" id="GO:0006397">
    <property type="term" value="P:mRNA processing"/>
    <property type="evidence" value="ECO:0007669"/>
    <property type="project" value="UniProtKB-KW"/>
</dbReference>
<evidence type="ECO:0000256" key="3">
    <source>
        <dbReference type="ARBA" id="ARBA00019878"/>
    </source>
</evidence>
<dbReference type="GO" id="GO:0016020">
    <property type="term" value="C:membrane"/>
    <property type="evidence" value="ECO:0007669"/>
    <property type="project" value="InterPro"/>
</dbReference>
<sequence length="1737" mass="184390">MRSSTTLFLLWLQLGATVLGSHPCMHDTVMERFMASVDTDTLTSDQSIASDSGRRLSSEGSPSLFNPIRISFDISKLSSDPGYMCVNVGDTVTRDGSAYTCSQNDLLTSDKRSFILNVLLPAITTYFTKVLSVQSVSGNLVVPGIGCKSTGEWACCTNSIPPYLATTGIANTDFLIHVTARPTSGAVLAWALPCNLDQFGRPISGQANFGPNRLDSSSGARTQQVGTALHEMTHALGFSASRFGDFRQPLNGPAWGAGNVVRNTQERGVAVSKIVTPKVVAAVKQQFNCYNWVNAGGELENGAQGKAATTTSHWEKRVFHNEYMTATASANPVYSALTLALFEDSGWYTANYSMAQVCCQAKCSEWSGDYFCTQKGDHCSPTRDAKGYCSITTYTSSIPAGFQYFSNAALGGQDTYSDYCPLYNGYSNGGCYNPATYTTAGMGEVLSSSSQCFQSTLSTSRARSTSTPACYAVNRCTKTAMIVTVGTTQVSCPMAGGNIAVPGYAGTLTCPPANVICQLLQNECSGAGALQTDGTCLCNPGFNGADCSLLDCPATNGVTCNGHGTCDGTTGACTCSAGYTGLACAVLVCPGVKDFKYNDAQCSGHGTCNGALGTCTCDTGYSGNACQCIPGCPGCSGHGSCDCLTGSCVCDAGYYGPSCLTTTLPATTLLQLDSKTPYTGTITAKNYQFFKVLLNSSSTDVTVVLTSTTGDADIYASFGDPYPSVGSLRASTFISDANRTDGVDAVTLCGSLGDFPRGINDTFRFCAAPNAQFVQGAPGYFYIGVFGFASTTFTLTVELDKCTKEACSGHGTCGKYYGGVCACDRFWTGDACNLPQCRPDCVDYNDCSVPGSSTPKGGRATGLRNTTDCYGNGVCTVVTTNGVAQPTCVCDPAYTYANPTDAQSLCKVPIPSIAYVHNFNSSFVVFAETVDQQVGIGLWALYTVVVQPNWSYLYIELDASSAASDALLLVRKNTLPSLDVTRPYPVQAANAGAWAARADRQRVLLTRAASTLSDGLLYIGVYNTDYARAPLAYGLTVQANASCVNASNVCAATATCSVQLATMCACDAGFSGTFCDLGPIPHRRLWLNQSATNLSVVLAPGDWTYVTFDVPDPDVAYVRVVLAGIDDALPVMLVREPLETGLPALQLPATYDFDGMVAGRDVQSVLVPVTTACTGSTCFKVAVHNKAFAADVLQASLTLTPVAASTPVFAVTSCASAGAGDLENCGGRGTCIETATGPQCLCKNGWHGLRCESPSAIDMATLWYATANISMLCSVCNETFALPNAAAKLFMVPQSMQPGTGLELRVSSLDDSSGASPNVFVAEVPPRSIYDFSLLSFTNGTDEVVQLVNEPLSGHFWVLVYSHMPISVTSNDTTAQFAIAASVIAANGTSAAPVSVTDSGFLPSVVQWLTTTPLGIVVLTLLSIFLTLIVGFFVYRIFRAPDNQDGAMRTIANGMPVGHRQAPVPSPAIDDDSPRNSEEGRGGHSIDIELTAHPNITQFFCVVTMELYASLAEGAGPKKKEYWDRQTYASLEEQQDAMKQSSTLYVGNLSFFTSETQIYELFSVVGPVRAVIMGLDRIKKTPCGFCFVEYFNKDHAQACANFISGTKLDQRVIRCELDGGFREGRQFGRGTTGGQVRDDRRSKDDYDPGRGGYGKKVDDFGHHTNHFRRAGGQKRERTDSAGDFDGRPARRQANSTADNADMDDSEKKEENPRFRERDSDPEDDDEAEDAPMDDDAA</sequence>
<comment type="cofactor">
    <cofactor evidence="18">
        <name>Zn(2+)</name>
        <dbReference type="ChEBI" id="CHEBI:29105"/>
    </cofactor>
    <text evidence="18">Binds 1 zinc ion per subunit.</text>
</comment>
<dbReference type="Gene3D" id="2.10.25.10">
    <property type="entry name" value="Laminin"/>
    <property type="match status" value="3"/>
</dbReference>
<evidence type="ECO:0000256" key="6">
    <source>
        <dbReference type="ARBA" id="ARBA00022670"/>
    </source>
</evidence>
<dbReference type="PROSITE" id="PS50026">
    <property type="entry name" value="EGF_3"/>
    <property type="match status" value="5"/>
</dbReference>
<keyword evidence="6" id="KW-0645">Protease</keyword>
<evidence type="ECO:0000256" key="17">
    <source>
        <dbReference type="PIRSR" id="PIRSR601577-1"/>
    </source>
</evidence>
<dbReference type="InterPro" id="IPR035979">
    <property type="entry name" value="RBD_domain_sf"/>
</dbReference>
<dbReference type="PROSITE" id="PS00022">
    <property type="entry name" value="EGF_1"/>
    <property type="match status" value="5"/>
</dbReference>
<feature type="compositionally biased region" description="Acidic residues" evidence="21">
    <location>
        <begin position="1719"/>
        <end position="1737"/>
    </location>
</feature>
<evidence type="ECO:0000256" key="19">
    <source>
        <dbReference type="PROSITE-ProRule" id="PRU00076"/>
    </source>
</evidence>
<feature type="compositionally biased region" description="Basic and acidic residues" evidence="21">
    <location>
        <begin position="1705"/>
        <end position="1718"/>
    </location>
</feature>
<feature type="disulfide bond" evidence="19">
    <location>
        <begin position="575"/>
        <end position="584"/>
    </location>
</feature>
<feature type="disulfide bond" evidence="19">
    <location>
        <begin position="1066"/>
        <end position="1075"/>
    </location>
</feature>
<feature type="disulfide bond" evidence="19">
    <location>
        <begin position="1242"/>
        <end position="1251"/>
    </location>
</feature>
<feature type="compositionally biased region" description="Basic residues" evidence="21">
    <location>
        <begin position="1663"/>
        <end position="1672"/>
    </location>
</feature>
<keyword evidence="19" id="KW-0245">EGF-like domain</keyword>